<organism evidence="8 9">
    <name type="scientific">Dissophora globulifera</name>
    <dbReference type="NCBI Taxonomy" id="979702"/>
    <lineage>
        <taxon>Eukaryota</taxon>
        <taxon>Fungi</taxon>
        <taxon>Fungi incertae sedis</taxon>
        <taxon>Mucoromycota</taxon>
        <taxon>Mortierellomycotina</taxon>
        <taxon>Mortierellomycetes</taxon>
        <taxon>Mortierellales</taxon>
        <taxon>Mortierellaceae</taxon>
        <taxon>Dissophora</taxon>
    </lineage>
</organism>
<dbReference type="PANTHER" id="PTHR13439">
    <property type="entry name" value="CT120 PROTEIN"/>
    <property type="match status" value="1"/>
</dbReference>
<protein>
    <recommendedName>
        <fullName evidence="7">TLC domain-containing protein</fullName>
    </recommendedName>
</protein>
<keyword evidence="2 5" id="KW-0812">Transmembrane</keyword>
<keyword evidence="3 6" id="KW-1133">Transmembrane helix</keyword>
<proteinExistence type="predicted"/>
<comment type="caution">
    <text evidence="8">The sequence shown here is derived from an EMBL/GenBank/DDBJ whole genome shotgun (WGS) entry which is preliminary data.</text>
</comment>
<feature type="transmembrane region" description="Helical" evidence="6">
    <location>
        <begin position="225"/>
        <end position="243"/>
    </location>
</feature>
<dbReference type="SMART" id="SM00724">
    <property type="entry name" value="TLC"/>
    <property type="match status" value="1"/>
</dbReference>
<feature type="transmembrane region" description="Helical" evidence="6">
    <location>
        <begin position="186"/>
        <end position="205"/>
    </location>
</feature>
<dbReference type="InterPro" id="IPR050846">
    <property type="entry name" value="TLCD"/>
</dbReference>
<dbReference type="Proteomes" id="UP000738325">
    <property type="component" value="Unassembled WGS sequence"/>
</dbReference>
<dbReference type="AlphaFoldDB" id="A0A9P6RSQ1"/>
<evidence type="ECO:0000256" key="6">
    <source>
        <dbReference type="SAM" id="Phobius"/>
    </source>
</evidence>
<dbReference type="GO" id="GO:0016020">
    <property type="term" value="C:membrane"/>
    <property type="evidence" value="ECO:0007669"/>
    <property type="project" value="UniProtKB-SubCell"/>
</dbReference>
<comment type="subcellular location">
    <subcellularLocation>
        <location evidence="1">Membrane</location>
        <topology evidence="1">Multi-pass membrane protein</topology>
    </subcellularLocation>
</comment>
<dbReference type="InterPro" id="IPR006634">
    <property type="entry name" value="TLC-dom"/>
</dbReference>
<dbReference type="GO" id="GO:0005783">
    <property type="term" value="C:endoplasmic reticulum"/>
    <property type="evidence" value="ECO:0007669"/>
    <property type="project" value="TreeGrafter"/>
</dbReference>
<evidence type="ECO:0000313" key="9">
    <source>
        <dbReference type="Proteomes" id="UP000738325"/>
    </source>
</evidence>
<dbReference type="OrthoDB" id="10266980at2759"/>
<sequence length="265" mass="30309">MDLLSSPHIPPSLIGAITIYPLLFATLGKLQWVKNILPPKADTQKHYHLSNKIVASLHSTIMTVTGTYLLVSVDWSANDIATYKTALTPFLVGLELGYLTQDTAFEFYQRVRFGVGSNLILFHHVAVILGSVYYLVALTINYPGPYFIGMLSLMNMSTPILHYRWALQSRGRTFMSSKLKRFIDTALLVTYFWCRIFGNWWMGVAVGAKLGVSWYQAPFHISKKFTILTTTMFLMNVVWWLILAKQWLKSVNTFYFTKKPTKKTE</sequence>
<feature type="transmembrane region" description="Helical" evidence="6">
    <location>
        <begin position="146"/>
        <end position="165"/>
    </location>
</feature>
<evidence type="ECO:0000256" key="3">
    <source>
        <dbReference type="ARBA" id="ARBA00022989"/>
    </source>
</evidence>
<name>A0A9P6RSQ1_9FUNG</name>
<feature type="transmembrane region" description="Helical" evidence="6">
    <location>
        <begin position="120"/>
        <end position="140"/>
    </location>
</feature>
<accession>A0A9P6RSQ1</accession>
<dbReference type="PROSITE" id="PS50922">
    <property type="entry name" value="TLC"/>
    <property type="match status" value="1"/>
</dbReference>
<feature type="transmembrane region" description="Helical" evidence="6">
    <location>
        <begin position="12"/>
        <end position="32"/>
    </location>
</feature>
<feature type="domain" description="TLC" evidence="7">
    <location>
        <begin position="44"/>
        <end position="252"/>
    </location>
</feature>
<dbReference type="PANTHER" id="PTHR13439:SF0">
    <property type="entry name" value="TOPOISOMERASE I DAMAGE AFFECTED PROTEIN 4"/>
    <property type="match status" value="1"/>
</dbReference>
<feature type="transmembrane region" description="Helical" evidence="6">
    <location>
        <begin position="83"/>
        <end position="99"/>
    </location>
</feature>
<evidence type="ECO:0000256" key="4">
    <source>
        <dbReference type="ARBA" id="ARBA00023136"/>
    </source>
</evidence>
<evidence type="ECO:0000256" key="2">
    <source>
        <dbReference type="ARBA" id="ARBA00022692"/>
    </source>
</evidence>
<dbReference type="GO" id="GO:0055088">
    <property type="term" value="P:lipid homeostasis"/>
    <property type="evidence" value="ECO:0007669"/>
    <property type="project" value="TreeGrafter"/>
</dbReference>
<keyword evidence="9" id="KW-1185">Reference proteome</keyword>
<dbReference type="EMBL" id="JAAAIP010000144">
    <property type="protein sequence ID" value="KAG0324555.1"/>
    <property type="molecule type" value="Genomic_DNA"/>
</dbReference>
<reference evidence="8" key="1">
    <citation type="journal article" date="2020" name="Fungal Divers.">
        <title>Resolving the Mortierellaceae phylogeny through synthesis of multi-gene phylogenetics and phylogenomics.</title>
        <authorList>
            <person name="Vandepol N."/>
            <person name="Liber J."/>
            <person name="Desiro A."/>
            <person name="Na H."/>
            <person name="Kennedy M."/>
            <person name="Barry K."/>
            <person name="Grigoriev I.V."/>
            <person name="Miller A.N."/>
            <person name="O'Donnell K."/>
            <person name="Stajich J.E."/>
            <person name="Bonito G."/>
        </authorList>
    </citation>
    <scope>NUCLEOTIDE SEQUENCE</scope>
    <source>
        <strain evidence="8">REB-010B</strain>
    </source>
</reference>
<gene>
    <name evidence="8" type="ORF">BGZ99_001690</name>
</gene>
<evidence type="ECO:0000256" key="5">
    <source>
        <dbReference type="PROSITE-ProRule" id="PRU00205"/>
    </source>
</evidence>
<keyword evidence="4 5" id="KW-0472">Membrane</keyword>
<evidence type="ECO:0000313" key="8">
    <source>
        <dbReference type="EMBL" id="KAG0324555.1"/>
    </source>
</evidence>
<dbReference type="Pfam" id="PF03798">
    <property type="entry name" value="TRAM_LAG1_CLN8"/>
    <property type="match status" value="1"/>
</dbReference>
<evidence type="ECO:0000259" key="7">
    <source>
        <dbReference type="PROSITE" id="PS50922"/>
    </source>
</evidence>
<evidence type="ECO:0000256" key="1">
    <source>
        <dbReference type="ARBA" id="ARBA00004141"/>
    </source>
</evidence>
<feature type="transmembrane region" description="Helical" evidence="6">
    <location>
        <begin position="53"/>
        <end position="71"/>
    </location>
</feature>